<evidence type="ECO:0000259" key="2">
    <source>
        <dbReference type="Pfam" id="PF09990"/>
    </source>
</evidence>
<dbReference type="HOGENOM" id="CLU_102285_0_0_1"/>
<dbReference type="OrthoDB" id="2580011at2759"/>
<name>W9Z9R9_9EURO</name>
<dbReference type="RefSeq" id="XP_007723463.1">
    <property type="nucleotide sequence ID" value="XM_007725273.1"/>
</dbReference>
<keyword evidence="1" id="KW-1133">Transmembrane helix</keyword>
<dbReference type="AlphaFoldDB" id="W9Z9R9"/>
<feature type="domain" description="DUF2231" evidence="2">
    <location>
        <begin position="26"/>
        <end position="194"/>
    </location>
</feature>
<comment type="caution">
    <text evidence="3">The sequence shown here is derived from an EMBL/GenBank/DDBJ whole genome shotgun (WGS) entry which is preliminary data.</text>
</comment>
<dbReference type="eggNOG" id="ENOG502S8SF">
    <property type="taxonomic scope" value="Eukaryota"/>
</dbReference>
<dbReference type="InterPro" id="IPR019251">
    <property type="entry name" value="DUF2231_TM"/>
</dbReference>
<evidence type="ECO:0000256" key="1">
    <source>
        <dbReference type="SAM" id="Phobius"/>
    </source>
</evidence>
<feature type="transmembrane region" description="Helical" evidence="1">
    <location>
        <begin position="167"/>
        <end position="189"/>
    </location>
</feature>
<keyword evidence="1" id="KW-0472">Membrane</keyword>
<proteinExistence type="predicted"/>
<dbReference type="GeneID" id="19159262"/>
<feature type="transmembrane region" description="Helical" evidence="1">
    <location>
        <begin position="128"/>
        <end position="147"/>
    </location>
</feature>
<protein>
    <recommendedName>
        <fullName evidence="2">DUF2231 domain-containing protein</fullName>
    </recommendedName>
</protein>
<evidence type="ECO:0000313" key="4">
    <source>
        <dbReference type="Proteomes" id="UP000019484"/>
    </source>
</evidence>
<feature type="transmembrane region" description="Helical" evidence="1">
    <location>
        <begin position="78"/>
        <end position="97"/>
    </location>
</feature>
<evidence type="ECO:0000313" key="3">
    <source>
        <dbReference type="EMBL" id="EXJ91269.1"/>
    </source>
</evidence>
<dbReference type="Proteomes" id="UP000019484">
    <property type="component" value="Unassembled WGS sequence"/>
</dbReference>
<sequence length="203" mass="22497">MVYSTHLQSKFAHKVGEPVPEFNTEHPAHPALVHFPIAFSILSWGLDILYALTTTWIRPSFLTTRFGEPSTLVDLTRLSYFLLCAGLVSTVPAIMSGNIQLVGMIKKNGGPWEKDSEGKQKSSMVPRIKATITHALMNDVVFVVNLYSWYLRKNNKTVGRVPSDLNLVISIVLLPLLVTSAKIGGTLVFNHGVGLNLGRKKWE</sequence>
<accession>W9Z9R9</accession>
<organism evidence="3 4">
    <name type="scientific">Capronia coronata CBS 617.96</name>
    <dbReference type="NCBI Taxonomy" id="1182541"/>
    <lineage>
        <taxon>Eukaryota</taxon>
        <taxon>Fungi</taxon>
        <taxon>Dikarya</taxon>
        <taxon>Ascomycota</taxon>
        <taxon>Pezizomycotina</taxon>
        <taxon>Eurotiomycetes</taxon>
        <taxon>Chaetothyriomycetidae</taxon>
        <taxon>Chaetothyriales</taxon>
        <taxon>Herpotrichiellaceae</taxon>
        <taxon>Capronia</taxon>
    </lineage>
</organism>
<dbReference type="EMBL" id="AMWN01000003">
    <property type="protein sequence ID" value="EXJ91269.1"/>
    <property type="molecule type" value="Genomic_DNA"/>
</dbReference>
<dbReference type="Pfam" id="PF09990">
    <property type="entry name" value="DUF2231"/>
    <property type="match status" value="1"/>
</dbReference>
<keyword evidence="1" id="KW-0812">Transmembrane</keyword>
<reference evidence="3 4" key="1">
    <citation type="submission" date="2013-03" db="EMBL/GenBank/DDBJ databases">
        <title>The Genome Sequence of Capronia coronata CBS 617.96.</title>
        <authorList>
            <consortium name="The Broad Institute Genomics Platform"/>
            <person name="Cuomo C."/>
            <person name="de Hoog S."/>
            <person name="Gorbushina A."/>
            <person name="Walker B."/>
            <person name="Young S.K."/>
            <person name="Zeng Q."/>
            <person name="Gargeya S."/>
            <person name="Fitzgerald M."/>
            <person name="Haas B."/>
            <person name="Abouelleil A."/>
            <person name="Allen A.W."/>
            <person name="Alvarado L."/>
            <person name="Arachchi H.M."/>
            <person name="Berlin A.M."/>
            <person name="Chapman S.B."/>
            <person name="Gainer-Dewar J."/>
            <person name="Goldberg J."/>
            <person name="Griggs A."/>
            <person name="Gujja S."/>
            <person name="Hansen M."/>
            <person name="Howarth C."/>
            <person name="Imamovic A."/>
            <person name="Ireland A."/>
            <person name="Larimer J."/>
            <person name="McCowan C."/>
            <person name="Murphy C."/>
            <person name="Pearson M."/>
            <person name="Poon T.W."/>
            <person name="Priest M."/>
            <person name="Roberts A."/>
            <person name="Saif S."/>
            <person name="Shea T."/>
            <person name="Sisk P."/>
            <person name="Sykes S."/>
            <person name="Wortman J."/>
            <person name="Nusbaum C."/>
            <person name="Birren B."/>
        </authorList>
    </citation>
    <scope>NUCLEOTIDE SEQUENCE [LARGE SCALE GENOMIC DNA]</scope>
    <source>
        <strain evidence="3 4">CBS 617.96</strain>
    </source>
</reference>
<feature type="transmembrane region" description="Helical" evidence="1">
    <location>
        <begin position="37"/>
        <end position="58"/>
    </location>
</feature>
<gene>
    <name evidence="3" type="ORF">A1O1_04379</name>
</gene>
<keyword evidence="4" id="KW-1185">Reference proteome</keyword>